<evidence type="ECO:0000256" key="6">
    <source>
        <dbReference type="ARBA" id="ARBA00022741"/>
    </source>
</evidence>
<dbReference type="GO" id="GO:0009432">
    <property type="term" value="P:SOS response"/>
    <property type="evidence" value="ECO:0007669"/>
    <property type="project" value="UniProtKB-UniRule"/>
</dbReference>
<keyword evidence="9" id="KW-0227">DNA damage</keyword>
<proteinExistence type="inferred from homology"/>
<dbReference type="KEGG" id="goy:GLS_c00030"/>
<dbReference type="GO" id="GO:0006302">
    <property type="term" value="P:double-strand break repair"/>
    <property type="evidence" value="ECO:0007669"/>
    <property type="project" value="TreeGrafter"/>
</dbReference>
<dbReference type="Pfam" id="PF02463">
    <property type="entry name" value="SMC_N"/>
    <property type="match status" value="1"/>
</dbReference>
<dbReference type="Gene3D" id="3.40.50.300">
    <property type="entry name" value="P-loop containing nucleotide triphosphate hydrolases"/>
    <property type="match status" value="1"/>
</dbReference>
<dbReference type="InterPro" id="IPR018078">
    <property type="entry name" value="DNA-binding_RecF_CS"/>
</dbReference>
<keyword evidence="4 9" id="KW-0963">Cytoplasm</keyword>
<comment type="function">
    <text evidence="9">The RecF protein is involved in DNA metabolism; it is required for DNA replication and normal SOS inducibility. RecF binds preferentially to single-stranded, linear DNA. It also seems to bind ATP.</text>
</comment>
<dbReference type="HOGENOM" id="CLU_040267_2_0_5"/>
<dbReference type="RefSeq" id="WP_041110372.1">
    <property type="nucleotide sequence ID" value="NZ_CP004373.1"/>
</dbReference>
<protein>
    <recommendedName>
        <fullName evidence="3 9">DNA replication and repair protein RecF</fullName>
    </recommendedName>
</protein>
<gene>
    <name evidence="9 12" type="primary">recF</name>
    <name evidence="12" type="ORF">GLS_c00030</name>
</gene>
<evidence type="ECO:0000256" key="10">
    <source>
        <dbReference type="SAM" id="MobiDB-lite"/>
    </source>
</evidence>
<evidence type="ECO:0000259" key="11">
    <source>
        <dbReference type="Pfam" id="PF02463"/>
    </source>
</evidence>
<dbReference type="Proteomes" id="UP000031656">
    <property type="component" value="Chromosome"/>
</dbReference>
<feature type="domain" description="RecF/RecN/SMC N-terminal" evidence="11">
    <location>
        <begin position="3"/>
        <end position="361"/>
    </location>
</feature>
<evidence type="ECO:0000256" key="2">
    <source>
        <dbReference type="ARBA" id="ARBA00008016"/>
    </source>
</evidence>
<dbReference type="InterPro" id="IPR042174">
    <property type="entry name" value="RecF_2"/>
</dbReference>
<dbReference type="GO" id="GO:0006260">
    <property type="term" value="P:DNA replication"/>
    <property type="evidence" value="ECO:0007669"/>
    <property type="project" value="UniProtKB-UniRule"/>
</dbReference>
<keyword evidence="6 9" id="KW-0547">Nucleotide-binding</keyword>
<organism evidence="12 13">
    <name type="scientific">Gluconobacter oxydans DSM 3504</name>
    <dbReference type="NCBI Taxonomy" id="1288313"/>
    <lineage>
        <taxon>Bacteria</taxon>
        <taxon>Pseudomonadati</taxon>
        <taxon>Pseudomonadota</taxon>
        <taxon>Alphaproteobacteria</taxon>
        <taxon>Acetobacterales</taxon>
        <taxon>Acetobacteraceae</taxon>
        <taxon>Gluconobacter</taxon>
    </lineage>
</organism>
<dbReference type="NCBIfam" id="TIGR00611">
    <property type="entry name" value="recf"/>
    <property type="match status" value="1"/>
</dbReference>
<dbReference type="SUPFAM" id="SSF52540">
    <property type="entry name" value="P-loop containing nucleoside triphosphate hydrolases"/>
    <property type="match status" value="1"/>
</dbReference>
<feature type="binding site" evidence="9">
    <location>
        <begin position="30"/>
        <end position="37"/>
    </location>
    <ligand>
        <name>ATP</name>
        <dbReference type="ChEBI" id="CHEBI:30616"/>
    </ligand>
</feature>
<keyword evidence="9" id="KW-0234">DNA repair</keyword>
<sequence length="367" mass="40324">MKLTRLALTDFRNYTHTVWTPEASILVLTGENGSGKTNLLEAVSLLAPGRGLRGAALPALCRQGAERWGVAATLQSGLDEFRIGTGSDLSEKQRRTFRLDGENIRSQALIGQKFSCVWLTPQMDRLFQEGSSGRRRFLDRLVMALSPDHGRQIAAHDRSVVSRNRVLSERPNEAEWLTSIEDSIARHAVAASAARLALIESMNAHPFENDGFSASTLHLDCAISRHLTTQPALEVEDWIRNSLRQARTEDRQRSTTSVGAHRADFTLSDTATGRPAELSSSGQQKVMLTGTILSHARLMTQERGYAPAILLDEPLLHLDEMRRHALLDSLEGLRAPVLITGTDAEAFAPIAGRAQFFSVRNGTISPS</sequence>
<evidence type="ECO:0000256" key="8">
    <source>
        <dbReference type="ARBA" id="ARBA00023125"/>
    </source>
</evidence>
<keyword evidence="8 9" id="KW-0238">DNA-binding</keyword>
<feature type="region of interest" description="Disordered" evidence="10">
    <location>
        <begin position="246"/>
        <end position="281"/>
    </location>
</feature>
<evidence type="ECO:0000256" key="3">
    <source>
        <dbReference type="ARBA" id="ARBA00020170"/>
    </source>
</evidence>
<dbReference type="AlphaFoldDB" id="A0A067Z2Y3"/>
<keyword evidence="9" id="KW-0742">SOS response</keyword>
<dbReference type="PANTHER" id="PTHR32182">
    <property type="entry name" value="DNA REPLICATION AND REPAIR PROTEIN RECF"/>
    <property type="match status" value="1"/>
</dbReference>
<evidence type="ECO:0000313" key="12">
    <source>
        <dbReference type="EMBL" id="AHK69940.1"/>
    </source>
</evidence>
<comment type="subcellular location">
    <subcellularLocation>
        <location evidence="1 9">Cytoplasm</location>
    </subcellularLocation>
</comment>
<evidence type="ECO:0000313" key="13">
    <source>
        <dbReference type="Proteomes" id="UP000031656"/>
    </source>
</evidence>
<dbReference type="InterPro" id="IPR027417">
    <property type="entry name" value="P-loop_NTPase"/>
</dbReference>
<name>A0A067Z2Y3_GLUOY</name>
<evidence type="ECO:0000256" key="5">
    <source>
        <dbReference type="ARBA" id="ARBA00022705"/>
    </source>
</evidence>
<dbReference type="GO" id="GO:0005737">
    <property type="term" value="C:cytoplasm"/>
    <property type="evidence" value="ECO:0007669"/>
    <property type="project" value="UniProtKB-SubCell"/>
</dbReference>
<dbReference type="InterPro" id="IPR003395">
    <property type="entry name" value="RecF/RecN/SMC_N"/>
</dbReference>
<dbReference type="HAMAP" id="MF_00365">
    <property type="entry name" value="RecF"/>
    <property type="match status" value="1"/>
</dbReference>
<dbReference type="PANTHER" id="PTHR32182:SF0">
    <property type="entry name" value="DNA REPLICATION AND REPAIR PROTEIN RECF"/>
    <property type="match status" value="1"/>
</dbReference>
<evidence type="ECO:0000256" key="7">
    <source>
        <dbReference type="ARBA" id="ARBA00022840"/>
    </source>
</evidence>
<keyword evidence="7 9" id="KW-0067">ATP-binding</keyword>
<comment type="similarity">
    <text evidence="2 9">Belongs to the RecF family.</text>
</comment>
<evidence type="ECO:0000256" key="9">
    <source>
        <dbReference type="HAMAP-Rule" id="MF_00365"/>
    </source>
</evidence>
<evidence type="ECO:0000256" key="4">
    <source>
        <dbReference type="ARBA" id="ARBA00022490"/>
    </source>
</evidence>
<reference evidence="12 13" key="1">
    <citation type="journal article" date="2015" name="Appl. Microbiol. Biotechnol.">
        <title>The consequence of an additional NADH dehydrogenase paralog on the growth of Gluconobacter oxydans DSM3504.</title>
        <authorList>
            <person name="Kostner D."/>
            <person name="Luchterhand B."/>
            <person name="Junker A."/>
            <person name="Volland S."/>
            <person name="Daniel R."/>
            <person name="Buchs J."/>
            <person name="Liebl W."/>
            <person name="Ehrenreich A."/>
        </authorList>
    </citation>
    <scope>NUCLEOTIDE SEQUENCE [LARGE SCALE GENOMIC DNA]</scope>
    <source>
        <strain evidence="12">DSM 3504</strain>
    </source>
</reference>
<dbReference type="GO" id="GO:0005524">
    <property type="term" value="F:ATP binding"/>
    <property type="evidence" value="ECO:0007669"/>
    <property type="project" value="UniProtKB-UniRule"/>
</dbReference>
<accession>A0A067Z2Y3</accession>
<dbReference type="PROSITE" id="PS00617">
    <property type="entry name" value="RECF_1"/>
    <property type="match status" value="1"/>
</dbReference>
<dbReference type="Gene3D" id="1.20.1050.90">
    <property type="entry name" value="RecF/RecN/SMC, N-terminal domain"/>
    <property type="match status" value="1"/>
</dbReference>
<keyword evidence="5 9" id="KW-0235">DNA replication</keyword>
<dbReference type="GO" id="GO:0003697">
    <property type="term" value="F:single-stranded DNA binding"/>
    <property type="evidence" value="ECO:0007669"/>
    <property type="project" value="UniProtKB-UniRule"/>
</dbReference>
<evidence type="ECO:0000256" key="1">
    <source>
        <dbReference type="ARBA" id="ARBA00004496"/>
    </source>
</evidence>
<dbReference type="EMBL" id="CP004373">
    <property type="protein sequence ID" value="AHK69940.1"/>
    <property type="molecule type" value="Genomic_DNA"/>
</dbReference>
<dbReference type="InterPro" id="IPR001238">
    <property type="entry name" value="DNA-binding_RecF"/>
</dbReference>
<dbReference type="GeneID" id="56904255"/>
<dbReference type="GO" id="GO:0000731">
    <property type="term" value="P:DNA synthesis involved in DNA repair"/>
    <property type="evidence" value="ECO:0007669"/>
    <property type="project" value="TreeGrafter"/>
</dbReference>